<feature type="domain" description="GAPS4b N-terminal" evidence="1">
    <location>
        <begin position="16"/>
        <end position="76"/>
    </location>
</feature>
<proteinExistence type="predicted"/>
<evidence type="ECO:0000313" key="2">
    <source>
        <dbReference type="EMBL" id="EGW21157.1"/>
    </source>
</evidence>
<dbReference type="HOGENOM" id="CLU_060504_0_0_6"/>
<sequence length="379" mass="43271">MSSEFNIYSSIAYGNELRRLLNSNHISYGEVDSVLKEKGVFVGDNDKEVTVPLLSATLLTPDEFLKLIENNFNRESRPKVKPLLSLELAEKGLDWISPLKKLLLTEDFQMLSSKGNEKFVTEPTIVVEGKKITISYSIMREDFSRDFLQRELIFNGEITIEQQGNSLKLDRSSTHSSKGIEAVNKKINSRIAKILSDSKLVSDTKPQQITFGSFTNEERVRFFKRLTAGFPKYLLLGTVNDIEISLDKNAPPLPDDPQISWMKQAVRRLKIDGERLNDIFLISDEQYYKYYYILRIDITFPFKEGANSGECHISFSFSHSERSKKNIASSELIFDCVKTTYKNTANSDAKKIVTTAINKAVRSLIEEKYELLLSERNAK</sequence>
<dbReference type="Proteomes" id="UP000004664">
    <property type="component" value="Unassembled WGS sequence"/>
</dbReference>
<organism evidence="2 3">
    <name type="scientific">Methylobacter tundripaludum (strain ATCC BAA-1195 / DSM 17260 / SV96)</name>
    <dbReference type="NCBI Taxonomy" id="697282"/>
    <lineage>
        <taxon>Bacteria</taxon>
        <taxon>Pseudomonadati</taxon>
        <taxon>Pseudomonadota</taxon>
        <taxon>Gammaproteobacteria</taxon>
        <taxon>Methylococcales</taxon>
        <taxon>Methylococcaceae</taxon>
        <taxon>Methylobacter</taxon>
    </lineage>
</organism>
<dbReference type="EMBL" id="JH109153">
    <property type="protein sequence ID" value="EGW21157.1"/>
    <property type="molecule type" value="Genomic_DNA"/>
</dbReference>
<dbReference type="eggNOG" id="ENOG503077T">
    <property type="taxonomic scope" value="Bacteria"/>
</dbReference>
<reference evidence="2 3" key="1">
    <citation type="submission" date="2011-06" db="EMBL/GenBank/DDBJ databases">
        <title>Genomic sequence of Methylobacter tundripaludum SV96.</title>
        <authorList>
            <consortium name="US DOE Joint Genome Institute"/>
            <person name="Lucas S."/>
            <person name="Han J."/>
            <person name="Lapidus A."/>
            <person name="Cheng J.-F."/>
            <person name="Goodwin L."/>
            <person name="Pitluck S."/>
            <person name="Held B."/>
            <person name="Detter J.C."/>
            <person name="Han C."/>
            <person name="Tapia R."/>
            <person name="Land M."/>
            <person name="Hauser L."/>
            <person name="Kyrpides N."/>
            <person name="Ivanova N."/>
            <person name="Ovchinnikova G."/>
            <person name="Pagani I."/>
            <person name="Klotz M.G."/>
            <person name="Dispirito A.A."/>
            <person name="Murrell J.C."/>
            <person name="Dunfield P."/>
            <person name="Kalyuzhnaya M.G."/>
            <person name="Svenning M."/>
            <person name="Trotsenko Y.A."/>
            <person name="Stein L.Y."/>
            <person name="Woyke T."/>
        </authorList>
    </citation>
    <scope>NUCLEOTIDE SEQUENCE [LARGE SCALE GENOMIC DNA]</scope>
    <source>
        <strain evidence="3">ATCC BAA-1195 / DSM 17260 / SV96</strain>
    </source>
</reference>
<keyword evidence="3" id="KW-1185">Reference proteome</keyword>
<name>G3IYD5_METTV</name>
<protein>
    <recommendedName>
        <fullName evidence="1">GAPS4b N-terminal domain-containing protein</fullName>
    </recommendedName>
</protein>
<accession>G3IYD5</accession>
<dbReference type="STRING" id="697282.Mettu_4317"/>
<dbReference type="Pfam" id="PF26110">
    <property type="entry name" value="GAPS4b_N"/>
    <property type="match status" value="1"/>
</dbReference>
<gene>
    <name evidence="2" type="ORF">Mettu_4317</name>
</gene>
<dbReference type="OrthoDB" id="2680312at2"/>
<dbReference type="InterPro" id="IPR058955">
    <property type="entry name" value="GAPS4b_N"/>
</dbReference>
<evidence type="ECO:0000313" key="3">
    <source>
        <dbReference type="Proteomes" id="UP000004664"/>
    </source>
</evidence>
<dbReference type="RefSeq" id="WP_006893644.1">
    <property type="nucleotide sequence ID" value="NZ_JH109153.1"/>
</dbReference>
<dbReference type="AlphaFoldDB" id="G3IYD5"/>
<evidence type="ECO:0000259" key="1">
    <source>
        <dbReference type="Pfam" id="PF26110"/>
    </source>
</evidence>